<feature type="compositionally biased region" description="Low complexity" evidence="2">
    <location>
        <begin position="280"/>
        <end position="291"/>
    </location>
</feature>
<feature type="region of interest" description="Disordered" evidence="2">
    <location>
        <begin position="400"/>
        <end position="441"/>
    </location>
</feature>
<sequence length="587" mass="61944">MENPERILVALTEFESKSPREIVPLLDEFLRHIAKTGEPVFPWEKLKPLFMHKLDAVMREFFATAPTETVAPNPNLEVVPFDAMRTRLLDTLDKFTSAPFTIQRLCELVTEPKKHYNRTDKFLRGIEKNVLVVSTLAPFTGKETPSGLHFVNGILENGDESKAETESGKMETTEAAVASAAASTHPAARSLSPNEQEGVHSPQPEGNDGGTAATNGDVAPTDGATEHPTCVDSAETPEHPSESRDGDVEPPPPVAEAETSERLTDGGSAVATETPERVGEGVAEGVAAATEVSEDTTPCDPAAGSSPPATHDPDAEVAPPIGGAAQPMETNQSWTSVDDKMDRPLEFATTTVWPITRAHADQQPIEGSAEDRVTDEEPTSTTVELSAMAEMVACCVQTAEAEEKQPAAPTTSRDADQVAPLAAAACESADDHGEPPRKIQKTAHVGDISEAVHLPTEGDTVQQLLADENEQSALVSDSSDAPQPITSQETPAEASVVAATSPTTTVTTETVAGDEIPADEEIETGSSAESSHEAELPDTKPIGDSSSPDSTPDSSTDQSSAASRPVVMETTTTTVAANPLEEPMEEN</sequence>
<evidence type="ECO:0000256" key="1">
    <source>
        <dbReference type="ARBA" id="ARBA00009207"/>
    </source>
</evidence>
<feature type="region of interest" description="Disordered" evidence="2">
    <location>
        <begin position="159"/>
        <end position="340"/>
    </location>
</feature>
<feature type="compositionally biased region" description="Low complexity" evidence="2">
    <location>
        <begin position="544"/>
        <end position="563"/>
    </location>
</feature>
<dbReference type="RefSeq" id="XP_014681017.1">
    <property type="nucleotide sequence ID" value="XM_014825531.1"/>
</dbReference>
<feature type="region of interest" description="Disordered" evidence="2">
    <location>
        <begin position="352"/>
        <end position="381"/>
    </location>
</feature>
<dbReference type="PANTHER" id="PTHR16487:SF0">
    <property type="entry name" value="PROTEIN PHOSPHATASE 4 REGULATORY SUBUNIT 2-RELATED"/>
    <property type="match status" value="1"/>
</dbReference>
<dbReference type="InterPro" id="IPR015267">
    <property type="entry name" value="PPP4R2"/>
</dbReference>
<organism evidence="3 4">
    <name type="scientific">Priapulus caudatus</name>
    <name type="common">Priapulid worm</name>
    <dbReference type="NCBI Taxonomy" id="37621"/>
    <lineage>
        <taxon>Eukaryota</taxon>
        <taxon>Metazoa</taxon>
        <taxon>Ecdysozoa</taxon>
        <taxon>Scalidophora</taxon>
        <taxon>Priapulida</taxon>
        <taxon>Priapulimorpha</taxon>
        <taxon>Priapulimorphida</taxon>
        <taxon>Priapulidae</taxon>
        <taxon>Priapulus</taxon>
    </lineage>
</organism>
<reference evidence="4" key="1">
    <citation type="submission" date="2025-08" db="UniProtKB">
        <authorList>
            <consortium name="RefSeq"/>
        </authorList>
    </citation>
    <scope>IDENTIFICATION</scope>
</reference>
<proteinExistence type="inferred from homology"/>
<dbReference type="GeneID" id="106820927"/>
<gene>
    <name evidence="4" type="primary">LOC106820927</name>
</gene>
<evidence type="ECO:0000256" key="2">
    <source>
        <dbReference type="SAM" id="MobiDB-lite"/>
    </source>
</evidence>
<evidence type="ECO:0000313" key="3">
    <source>
        <dbReference type="Proteomes" id="UP000695022"/>
    </source>
</evidence>
<dbReference type="PANTHER" id="PTHR16487">
    <property type="entry name" value="PPP4R2-RELATED PROTEIN"/>
    <property type="match status" value="1"/>
</dbReference>
<feature type="compositionally biased region" description="Polar residues" evidence="2">
    <location>
        <begin position="471"/>
        <end position="489"/>
    </location>
</feature>
<comment type="similarity">
    <text evidence="1">Belongs to the PPP4R2 family.</text>
</comment>
<feature type="compositionally biased region" description="Basic and acidic residues" evidence="2">
    <location>
        <begin position="159"/>
        <end position="172"/>
    </location>
</feature>
<feature type="compositionally biased region" description="Basic and acidic residues" evidence="2">
    <location>
        <begin position="236"/>
        <end position="247"/>
    </location>
</feature>
<accession>A0ABM1F996</accession>
<feature type="region of interest" description="Disordered" evidence="2">
    <location>
        <begin position="455"/>
        <end position="587"/>
    </location>
</feature>
<protein>
    <submittedName>
        <fullName evidence="4">Serine/threonine-protein phosphatase 4 regulatory subunit 2-A-like</fullName>
    </submittedName>
</protein>
<dbReference type="Proteomes" id="UP000695022">
    <property type="component" value="Unplaced"/>
</dbReference>
<keyword evidence="3" id="KW-1185">Reference proteome</keyword>
<feature type="compositionally biased region" description="Low complexity" evidence="2">
    <location>
        <begin position="490"/>
        <end position="511"/>
    </location>
</feature>
<evidence type="ECO:0000313" key="4">
    <source>
        <dbReference type="RefSeq" id="XP_014681017.1"/>
    </source>
</evidence>
<name>A0ABM1F996_PRICU</name>
<feature type="compositionally biased region" description="Low complexity" evidence="2">
    <location>
        <begin position="173"/>
        <end position="190"/>
    </location>
</feature>
<dbReference type="Pfam" id="PF09184">
    <property type="entry name" value="PPP4R2"/>
    <property type="match status" value="1"/>
</dbReference>